<dbReference type="InterPro" id="IPR050553">
    <property type="entry name" value="Thioredoxin_ResA/DsbE_sf"/>
</dbReference>
<sequence length="216" mass="22105">MTVTRSRARVGVAAGLALVALLLAGCSNDPLAEQYLEGSGKGYISGDGTVTEVDEADRGEPIAFEGTDENGDPVSSADYAGQVLVLNFWYAGCAPCRAEAPDLEKLNTEYAGTGASFLGVNVRDQAATARSFAETYGVTYPSIVDTDGALQYAFAGTVAPNAVPTTLVLDTEGRVAARILGRVSEPAILDTLIKTSLGTLPEPGATSSPSPTPAAG</sequence>
<dbReference type="PROSITE" id="PS51257">
    <property type="entry name" value="PROKAR_LIPOPROTEIN"/>
    <property type="match status" value="1"/>
</dbReference>
<dbReference type="EMBL" id="JACCBM010000001">
    <property type="protein sequence ID" value="NYD70017.1"/>
    <property type="molecule type" value="Genomic_DNA"/>
</dbReference>
<feature type="signal peptide" evidence="6">
    <location>
        <begin position="1"/>
        <end position="32"/>
    </location>
</feature>
<comment type="subcellular location">
    <subcellularLocation>
        <location evidence="1">Cell envelope</location>
    </subcellularLocation>
</comment>
<organism evidence="8 9">
    <name type="scientific">Herbiconiux flava</name>
    <dbReference type="NCBI Taxonomy" id="881268"/>
    <lineage>
        <taxon>Bacteria</taxon>
        <taxon>Bacillati</taxon>
        <taxon>Actinomycetota</taxon>
        <taxon>Actinomycetes</taxon>
        <taxon>Micrococcales</taxon>
        <taxon>Microbacteriaceae</taxon>
        <taxon>Herbiconiux</taxon>
    </lineage>
</organism>
<dbReference type="Pfam" id="PF08534">
    <property type="entry name" value="Redoxin"/>
    <property type="match status" value="1"/>
</dbReference>
<protein>
    <submittedName>
        <fullName evidence="8">Peroxiredoxin</fullName>
    </submittedName>
</protein>
<keyword evidence="3" id="KW-0812">Transmembrane</keyword>
<comment type="caution">
    <text evidence="8">The sequence shown here is derived from an EMBL/GenBank/DDBJ whole genome shotgun (WGS) entry which is preliminary data.</text>
</comment>
<evidence type="ECO:0000313" key="8">
    <source>
        <dbReference type="EMBL" id="NYD70017.1"/>
    </source>
</evidence>
<dbReference type="InterPro" id="IPR013766">
    <property type="entry name" value="Thioredoxin_domain"/>
</dbReference>
<evidence type="ECO:0000259" key="7">
    <source>
        <dbReference type="PROSITE" id="PS51352"/>
    </source>
</evidence>
<dbReference type="Proteomes" id="UP000549913">
    <property type="component" value="Unassembled WGS sequence"/>
</dbReference>
<proteinExistence type="predicted"/>
<evidence type="ECO:0000256" key="1">
    <source>
        <dbReference type="ARBA" id="ARBA00004196"/>
    </source>
</evidence>
<keyword evidence="2" id="KW-0201">Cytochrome c-type biogenesis</keyword>
<keyword evidence="3" id="KW-0735">Signal-anchor</keyword>
<keyword evidence="6" id="KW-0732">Signal</keyword>
<dbReference type="GO" id="GO:0017004">
    <property type="term" value="P:cytochrome complex assembly"/>
    <property type="evidence" value="ECO:0007669"/>
    <property type="project" value="UniProtKB-KW"/>
</dbReference>
<dbReference type="Gene3D" id="3.40.30.10">
    <property type="entry name" value="Glutaredoxin"/>
    <property type="match status" value="1"/>
</dbReference>
<dbReference type="AlphaFoldDB" id="A0A852SMH4"/>
<evidence type="ECO:0000313" key="9">
    <source>
        <dbReference type="Proteomes" id="UP000549913"/>
    </source>
</evidence>
<dbReference type="PANTHER" id="PTHR42852">
    <property type="entry name" value="THIOL:DISULFIDE INTERCHANGE PROTEIN DSBE"/>
    <property type="match status" value="1"/>
</dbReference>
<accession>A0A852SMH4</accession>
<feature type="domain" description="Thioredoxin" evidence="7">
    <location>
        <begin position="53"/>
        <end position="198"/>
    </location>
</feature>
<evidence type="ECO:0000256" key="5">
    <source>
        <dbReference type="ARBA" id="ARBA00023284"/>
    </source>
</evidence>
<dbReference type="GO" id="GO:0016491">
    <property type="term" value="F:oxidoreductase activity"/>
    <property type="evidence" value="ECO:0007669"/>
    <property type="project" value="InterPro"/>
</dbReference>
<dbReference type="GO" id="GO:0030313">
    <property type="term" value="C:cell envelope"/>
    <property type="evidence" value="ECO:0007669"/>
    <property type="project" value="UniProtKB-SubCell"/>
</dbReference>
<dbReference type="RefSeq" id="WP_179547240.1">
    <property type="nucleotide sequence ID" value="NZ_BSEW01000001.1"/>
</dbReference>
<dbReference type="SUPFAM" id="SSF52833">
    <property type="entry name" value="Thioredoxin-like"/>
    <property type="match status" value="1"/>
</dbReference>
<evidence type="ECO:0000256" key="6">
    <source>
        <dbReference type="SAM" id="SignalP"/>
    </source>
</evidence>
<dbReference type="PROSITE" id="PS00194">
    <property type="entry name" value="THIOREDOXIN_1"/>
    <property type="match status" value="1"/>
</dbReference>
<evidence type="ECO:0000256" key="3">
    <source>
        <dbReference type="ARBA" id="ARBA00022968"/>
    </source>
</evidence>
<dbReference type="PANTHER" id="PTHR42852:SF6">
    <property type="entry name" value="THIOL:DISULFIDE INTERCHANGE PROTEIN DSBE"/>
    <property type="match status" value="1"/>
</dbReference>
<dbReference type="InterPro" id="IPR017937">
    <property type="entry name" value="Thioredoxin_CS"/>
</dbReference>
<gene>
    <name evidence="8" type="ORF">BJ984_001175</name>
</gene>
<evidence type="ECO:0000256" key="4">
    <source>
        <dbReference type="ARBA" id="ARBA00023157"/>
    </source>
</evidence>
<name>A0A852SMH4_9MICO</name>
<keyword evidence="9" id="KW-1185">Reference proteome</keyword>
<dbReference type="InterPro" id="IPR013740">
    <property type="entry name" value="Redoxin"/>
</dbReference>
<dbReference type="PROSITE" id="PS51352">
    <property type="entry name" value="THIOREDOXIN_2"/>
    <property type="match status" value="1"/>
</dbReference>
<dbReference type="InterPro" id="IPR036249">
    <property type="entry name" value="Thioredoxin-like_sf"/>
</dbReference>
<keyword evidence="4" id="KW-1015">Disulfide bond</keyword>
<keyword evidence="5" id="KW-0676">Redox-active center</keyword>
<evidence type="ECO:0000256" key="2">
    <source>
        <dbReference type="ARBA" id="ARBA00022748"/>
    </source>
</evidence>
<feature type="chain" id="PRO_5032422248" evidence="6">
    <location>
        <begin position="33"/>
        <end position="216"/>
    </location>
</feature>
<dbReference type="CDD" id="cd02966">
    <property type="entry name" value="TlpA_like_family"/>
    <property type="match status" value="1"/>
</dbReference>
<reference evidence="8 9" key="1">
    <citation type="submission" date="2020-07" db="EMBL/GenBank/DDBJ databases">
        <title>Sequencing the genomes of 1000 actinobacteria strains.</title>
        <authorList>
            <person name="Klenk H.-P."/>
        </authorList>
    </citation>
    <scope>NUCLEOTIDE SEQUENCE [LARGE SCALE GENOMIC DNA]</scope>
    <source>
        <strain evidence="8 9">DSM 26474</strain>
    </source>
</reference>